<dbReference type="GO" id="GO:0005737">
    <property type="term" value="C:cytoplasm"/>
    <property type="evidence" value="ECO:0007669"/>
    <property type="project" value="InterPro"/>
</dbReference>
<evidence type="ECO:0000256" key="2">
    <source>
        <dbReference type="ARBA" id="ARBA00023002"/>
    </source>
</evidence>
<dbReference type="NCBIfam" id="NF009466">
    <property type="entry name" value="PRK12826.1-2"/>
    <property type="match status" value="1"/>
</dbReference>
<feature type="domain" description="Ketoreductase" evidence="4">
    <location>
        <begin position="3"/>
        <end position="174"/>
    </location>
</feature>
<dbReference type="InterPro" id="IPR036291">
    <property type="entry name" value="NAD(P)-bd_dom_sf"/>
</dbReference>
<dbReference type="SUPFAM" id="SSF51735">
    <property type="entry name" value="NAD(P)-binding Rossmann-fold domains"/>
    <property type="match status" value="1"/>
</dbReference>
<organism evidence="5 6">
    <name type="scientific">Pseudoalteromonas luteoviolacea CPMOR-1</name>
    <dbReference type="NCBI Taxonomy" id="1365248"/>
    <lineage>
        <taxon>Bacteria</taxon>
        <taxon>Pseudomonadati</taxon>
        <taxon>Pseudomonadota</taxon>
        <taxon>Gammaproteobacteria</taxon>
        <taxon>Alteromonadales</taxon>
        <taxon>Pseudoalteromonadaceae</taxon>
        <taxon>Pseudoalteromonas</taxon>
    </lineage>
</organism>
<dbReference type="PANTHER" id="PTHR42879:SF2">
    <property type="entry name" value="3-OXOACYL-[ACYL-CARRIER-PROTEIN] REDUCTASE FABG"/>
    <property type="match status" value="1"/>
</dbReference>
<evidence type="ECO:0000256" key="3">
    <source>
        <dbReference type="RuleBase" id="RU000363"/>
    </source>
</evidence>
<dbReference type="InterPro" id="IPR050259">
    <property type="entry name" value="SDR"/>
</dbReference>
<accession>A0A167HKD7</accession>
<dbReference type="FunFam" id="3.40.50.720:FF:000173">
    <property type="entry name" value="3-oxoacyl-[acyl-carrier protein] reductase"/>
    <property type="match status" value="1"/>
</dbReference>
<dbReference type="InterPro" id="IPR002347">
    <property type="entry name" value="SDR_fam"/>
</dbReference>
<dbReference type="PRINTS" id="PR00080">
    <property type="entry name" value="SDRFAMILY"/>
</dbReference>
<keyword evidence="2" id="KW-0560">Oxidoreductase</keyword>
<comment type="caution">
    <text evidence="5">The sequence shown here is derived from an EMBL/GenBank/DDBJ whole genome shotgun (WGS) entry which is preliminary data.</text>
</comment>
<dbReference type="SMART" id="SM00822">
    <property type="entry name" value="PKS_KR"/>
    <property type="match status" value="1"/>
</dbReference>
<dbReference type="InterPro" id="IPR011283">
    <property type="entry name" value="Acetoacetyl-CoA_reductase"/>
</dbReference>
<gene>
    <name evidence="5" type="ORF">N473_05690</name>
</gene>
<evidence type="ECO:0000313" key="5">
    <source>
        <dbReference type="EMBL" id="KZN58233.1"/>
    </source>
</evidence>
<dbReference type="RefSeq" id="WP_063370149.1">
    <property type="nucleotide sequence ID" value="NZ_AUYC01000084.1"/>
</dbReference>
<dbReference type="InterPro" id="IPR020904">
    <property type="entry name" value="Sc_DH/Rdtase_CS"/>
</dbReference>
<reference evidence="5 6" key="1">
    <citation type="submission" date="2013-07" db="EMBL/GenBank/DDBJ databases">
        <title>Comparative Genomic and Metabolomic Analysis of Twelve Strains of Pseudoalteromonas luteoviolacea.</title>
        <authorList>
            <person name="Vynne N.G."/>
            <person name="Mansson M."/>
            <person name="Gram L."/>
        </authorList>
    </citation>
    <scope>NUCLEOTIDE SEQUENCE [LARGE SCALE GENOMIC DNA]</scope>
    <source>
        <strain evidence="5 6">CPMOR-1</strain>
    </source>
</reference>
<dbReference type="PRINTS" id="PR00081">
    <property type="entry name" value="GDHRDH"/>
</dbReference>
<protein>
    <recommendedName>
        <fullName evidence="4">Ketoreductase domain-containing protein</fullName>
    </recommendedName>
</protein>
<evidence type="ECO:0000256" key="1">
    <source>
        <dbReference type="ARBA" id="ARBA00006484"/>
    </source>
</evidence>
<dbReference type="GO" id="GO:0018454">
    <property type="term" value="F:acetoacetyl-CoA reductase activity"/>
    <property type="evidence" value="ECO:0007669"/>
    <property type="project" value="InterPro"/>
</dbReference>
<name>A0A167HKD7_9GAMM</name>
<dbReference type="PATRIC" id="fig|1365248.3.peg.5109"/>
<dbReference type="NCBIfam" id="NF009464">
    <property type="entry name" value="PRK12824.1"/>
    <property type="match status" value="1"/>
</dbReference>
<dbReference type="InterPro" id="IPR057326">
    <property type="entry name" value="KR_dom"/>
</dbReference>
<dbReference type="GO" id="GO:0032787">
    <property type="term" value="P:monocarboxylic acid metabolic process"/>
    <property type="evidence" value="ECO:0007669"/>
    <property type="project" value="UniProtKB-ARBA"/>
</dbReference>
<dbReference type="Pfam" id="PF00106">
    <property type="entry name" value="adh_short"/>
    <property type="match status" value="1"/>
</dbReference>
<dbReference type="Proteomes" id="UP000076486">
    <property type="component" value="Unassembled WGS sequence"/>
</dbReference>
<evidence type="ECO:0000313" key="6">
    <source>
        <dbReference type="Proteomes" id="UP000076486"/>
    </source>
</evidence>
<proteinExistence type="inferred from homology"/>
<dbReference type="NCBIfam" id="TIGR01829">
    <property type="entry name" value="AcAcCoA_reduct"/>
    <property type="match status" value="1"/>
</dbReference>
<comment type="similarity">
    <text evidence="1 3">Belongs to the short-chain dehydrogenases/reductases (SDR) family.</text>
</comment>
<evidence type="ECO:0000259" key="4">
    <source>
        <dbReference type="SMART" id="SM00822"/>
    </source>
</evidence>
<dbReference type="AlphaFoldDB" id="A0A167HKD7"/>
<dbReference type="PANTHER" id="PTHR42879">
    <property type="entry name" value="3-OXOACYL-(ACYL-CARRIER-PROTEIN) REDUCTASE"/>
    <property type="match status" value="1"/>
</dbReference>
<dbReference type="EMBL" id="AUYC01000084">
    <property type="protein sequence ID" value="KZN58233.1"/>
    <property type="molecule type" value="Genomic_DNA"/>
</dbReference>
<sequence>MEKVALVTGGSKGLGLAIVESLSKSCDKVIATYNKTNPKIALPNVVFKQLDISSKQECDLLLSELKEENIFPNILVNNAGITQDGMFHKMDFDAWQSVITTNLTSLFHLTQPVFKQMRELGFGRIINISSVNANKGQMGQVNYCASKAGIQGFTKALALEGAAKGVTVNTISPGYCETDMVAAIPSDVLDKIKNSIPQKRLGQPNEVASLVNFLVSTEAEYITGANLEINGGLYSS</sequence>
<dbReference type="PROSITE" id="PS00061">
    <property type="entry name" value="ADH_SHORT"/>
    <property type="match status" value="1"/>
</dbReference>
<dbReference type="GO" id="GO:0042619">
    <property type="term" value="P:poly-hydroxybutyrate biosynthetic process"/>
    <property type="evidence" value="ECO:0007669"/>
    <property type="project" value="InterPro"/>
</dbReference>
<dbReference type="Gene3D" id="3.40.50.720">
    <property type="entry name" value="NAD(P)-binding Rossmann-like Domain"/>
    <property type="match status" value="1"/>
</dbReference>